<organism evidence="1 2">
    <name type="scientific">Flintibacter hominis</name>
    <dbReference type="NCBI Taxonomy" id="2763048"/>
    <lineage>
        <taxon>Bacteria</taxon>
        <taxon>Bacillati</taxon>
        <taxon>Bacillota</taxon>
        <taxon>Clostridia</taxon>
        <taxon>Eubacteriales</taxon>
        <taxon>Flintibacter</taxon>
    </lineage>
</organism>
<dbReference type="Proteomes" id="UP000628736">
    <property type="component" value="Unassembled WGS sequence"/>
</dbReference>
<comment type="caution">
    <text evidence="1">The sequence shown here is derived from an EMBL/GenBank/DDBJ whole genome shotgun (WGS) entry which is preliminary data.</text>
</comment>
<evidence type="ECO:0000313" key="1">
    <source>
        <dbReference type="EMBL" id="MBC5723492.1"/>
    </source>
</evidence>
<dbReference type="EMBL" id="JACOPO010000009">
    <property type="protein sequence ID" value="MBC5723492.1"/>
    <property type="molecule type" value="Genomic_DNA"/>
</dbReference>
<gene>
    <name evidence="1" type="ORF">H8S11_11800</name>
</gene>
<dbReference type="AlphaFoldDB" id="A0A8J6JAP4"/>
<name>A0A8J6JAP4_9FIRM</name>
<dbReference type="RefSeq" id="WP_186853260.1">
    <property type="nucleotide sequence ID" value="NZ_JACOPO010000009.1"/>
</dbReference>
<evidence type="ECO:0008006" key="3">
    <source>
        <dbReference type="Google" id="ProtNLM"/>
    </source>
</evidence>
<protein>
    <recommendedName>
        <fullName evidence="3">Lipoprotein SmpA/OmlA domain-containing protein</fullName>
    </recommendedName>
</protein>
<reference evidence="1" key="1">
    <citation type="submission" date="2020-08" db="EMBL/GenBank/DDBJ databases">
        <title>Genome public.</title>
        <authorList>
            <person name="Liu C."/>
            <person name="Sun Q."/>
        </authorList>
    </citation>
    <scope>NUCLEOTIDE SEQUENCE</scope>
    <source>
        <strain evidence="1">NSJ-23</strain>
    </source>
</reference>
<keyword evidence="2" id="KW-1185">Reference proteome</keyword>
<evidence type="ECO:0000313" key="2">
    <source>
        <dbReference type="Proteomes" id="UP000628736"/>
    </source>
</evidence>
<sequence>MSWIKRHKKLALFLALALIFLGWWWQRSQFTPERWAARPGERHHIVDDLLTQYGGLKGMSQEEVVSLLGPDTDGDQREERLTPGGPEARELLAYPIGSYGLGWGYLFVYLEDGAVTESRIYVD</sequence>
<accession>A0A8J6JAP4</accession>
<proteinExistence type="predicted"/>